<gene>
    <name evidence="3" type="ORF">HERILL_LOCUS14196</name>
</gene>
<dbReference type="EMBL" id="LR899014">
    <property type="protein sequence ID" value="CAD7091796.1"/>
    <property type="molecule type" value="Genomic_DNA"/>
</dbReference>
<evidence type="ECO:0000256" key="1">
    <source>
        <dbReference type="ARBA" id="ARBA00005350"/>
    </source>
</evidence>
<reference evidence="3 4" key="1">
    <citation type="submission" date="2020-11" db="EMBL/GenBank/DDBJ databases">
        <authorList>
            <person name="Wallbank WR R."/>
            <person name="Pardo Diaz C."/>
            <person name="Kozak K."/>
            <person name="Martin S."/>
            <person name="Jiggins C."/>
            <person name="Moest M."/>
            <person name="Warren A I."/>
            <person name="Generalovic N T."/>
            <person name="Byers J.R.P. K."/>
            <person name="Montejo-Kovacevich G."/>
            <person name="Yen C E."/>
        </authorList>
    </citation>
    <scope>NUCLEOTIDE SEQUENCE [LARGE SCALE GENOMIC DNA]</scope>
</reference>
<dbReference type="Proteomes" id="UP000594454">
    <property type="component" value="Chromosome 6"/>
</dbReference>
<dbReference type="FunCoup" id="A0A7R8V2R6">
    <property type="interactions" value="60"/>
</dbReference>
<sequence>MLQDDGVRNLQYDSDLRIAQQPRVEPALYQEQTVITSVPRSNQVRIPLPVSTVEFSSQVGQNRTCVPLTGLDILVDMPSVHIEQTFELNENLTSIASENRYTIRSPLREALFAATESSEAKHRMLWGSSRPFQMHLLDRTHQEALVLRKKFAMGLMCCQPRYLEVWVPPGDLLGRIVETFSVLSSEFTIQNANREIIYEVEGPNTIGCCMPKEAFFKLFTPGVRALKGSITRVWSKDVSQYTTNVYFADRELSAKTKALFIGAAFLLEYMYFQ</sequence>
<evidence type="ECO:0000256" key="2">
    <source>
        <dbReference type="RuleBase" id="RU363116"/>
    </source>
</evidence>
<dbReference type="Pfam" id="PF03803">
    <property type="entry name" value="Scramblase"/>
    <property type="match status" value="1"/>
</dbReference>
<keyword evidence="4" id="KW-1185">Reference proteome</keyword>
<dbReference type="AlphaFoldDB" id="A0A7R8V2R6"/>
<keyword evidence="2" id="KW-0449">Lipoprotein</keyword>
<organism evidence="3 4">
    <name type="scientific">Hermetia illucens</name>
    <name type="common">Black soldier fly</name>
    <dbReference type="NCBI Taxonomy" id="343691"/>
    <lineage>
        <taxon>Eukaryota</taxon>
        <taxon>Metazoa</taxon>
        <taxon>Ecdysozoa</taxon>
        <taxon>Arthropoda</taxon>
        <taxon>Hexapoda</taxon>
        <taxon>Insecta</taxon>
        <taxon>Pterygota</taxon>
        <taxon>Neoptera</taxon>
        <taxon>Endopterygota</taxon>
        <taxon>Diptera</taxon>
        <taxon>Brachycera</taxon>
        <taxon>Stratiomyomorpha</taxon>
        <taxon>Stratiomyidae</taxon>
        <taxon>Hermetiinae</taxon>
        <taxon>Hermetia</taxon>
    </lineage>
</organism>
<name>A0A7R8V2R6_HERIL</name>
<proteinExistence type="inferred from homology"/>
<protein>
    <recommendedName>
        <fullName evidence="2">Phospholipid scramblase</fullName>
    </recommendedName>
</protein>
<keyword evidence="2" id="KW-0564">Palmitate</keyword>
<comment type="function">
    <text evidence="2">May mediate accelerated ATP-independent bidirectional transbilayer migration of phospholipids upon binding calcium ions that results in a loss of phospholipid asymmetry in the plasma membrane.</text>
</comment>
<comment type="similarity">
    <text evidence="1 2">Belongs to the phospholipid scramblase family.</text>
</comment>
<dbReference type="GO" id="GO:0005886">
    <property type="term" value="C:plasma membrane"/>
    <property type="evidence" value="ECO:0007669"/>
    <property type="project" value="TreeGrafter"/>
</dbReference>
<keyword evidence="2" id="KW-0106">Calcium</keyword>
<evidence type="ECO:0000313" key="4">
    <source>
        <dbReference type="Proteomes" id="UP000594454"/>
    </source>
</evidence>
<dbReference type="GO" id="GO:0017128">
    <property type="term" value="F:phospholipid scramblase activity"/>
    <property type="evidence" value="ECO:0007669"/>
    <property type="project" value="InterPro"/>
</dbReference>
<dbReference type="PANTHER" id="PTHR23248">
    <property type="entry name" value="PHOSPHOLIPID SCRAMBLASE-RELATED"/>
    <property type="match status" value="1"/>
</dbReference>
<accession>A0A7R8V2R6</accession>
<dbReference type="InterPro" id="IPR005552">
    <property type="entry name" value="Scramblase"/>
</dbReference>
<comment type="cofactor">
    <cofactor evidence="2">
        <name>Ca(2+)</name>
        <dbReference type="ChEBI" id="CHEBI:29108"/>
    </cofactor>
</comment>
<dbReference type="PANTHER" id="PTHR23248:SF4">
    <property type="entry name" value="PHOSPHOLIPID SCRAMBLASE"/>
    <property type="match status" value="1"/>
</dbReference>
<dbReference type="InParanoid" id="A0A7R8V2R6"/>
<evidence type="ECO:0000313" key="3">
    <source>
        <dbReference type="EMBL" id="CAD7091796.1"/>
    </source>
</evidence>
<dbReference type="OrthoDB" id="444338at2759"/>